<dbReference type="GO" id="GO:0000139">
    <property type="term" value="C:Golgi membrane"/>
    <property type="evidence" value="ECO:0007669"/>
    <property type="project" value="UniProtKB-SubCell"/>
</dbReference>
<proteinExistence type="inferred from homology"/>
<evidence type="ECO:0000313" key="9">
    <source>
        <dbReference type="Proteomes" id="UP000594261"/>
    </source>
</evidence>
<dbReference type="OMA" id="TINGWEP"/>
<keyword evidence="9" id="KW-1185">Reference proteome</keyword>
<dbReference type="InParanoid" id="A0A7N2KMF2"/>
<evidence type="ECO:0000256" key="6">
    <source>
        <dbReference type="SAM" id="MobiDB-lite"/>
    </source>
</evidence>
<accession>A0A7N2KMF2</accession>
<organism evidence="8 9">
    <name type="scientific">Quercus lobata</name>
    <name type="common">Valley oak</name>
    <dbReference type="NCBI Taxonomy" id="97700"/>
    <lineage>
        <taxon>Eukaryota</taxon>
        <taxon>Viridiplantae</taxon>
        <taxon>Streptophyta</taxon>
        <taxon>Embryophyta</taxon>
        <taxon>Tracheophyta</taxon>
        <taxon>Spermatophyta</taxon>
        <taxon>Magnoliopsida</taxon>
        <taxon>eudicotyledons</taxon>
        <taxon>Gunneridae</taxon>
        <taxon>Pentapetalae</taxon>
        <taxon>rosids</taxon>
        <taxon>fabids</taxon>
        <taxon>Fagales</taxon>
        <taxon>Fagaceae</taxon>
        <taxon>Quercus</taxon>
    </lineage>
</organism>
<evidence type="ECO:0000256" key="4">
    <source>
        <dbReference type="ARBA" id="ARBA00022968"/>
    </source>
</evidence>
<dbReference type="PANTHER" id="PTHR11062:SF229">
    <property type="entry name" value="GLUCURONOXYLAN GLUCURONOSYLTRANSFERASE IRX7-RELATED"/>
    <property type="match status" value="1"/>
</dbReference>
<keyword evidence="5" id="KW-0333">Golgi apparatus</keyword>
<protein>
    <recommendedName>
        <fullName evidence="7">Exostosin GT47 domain-containing protein</fullName>
    </recommendedName>
</protein>
<dbReference type="PANTHER" id="PTHR11062">
    <property type="entry name" value="EXOSTOSIN HEPARAN SULFATE GLYCOSYLTRANSFERASE -RELATED"/>
    <property type="match status" value="1"/>
</dbReference>
<dbReference type="Gramene" id="QL01p014299:mrna">
    <property type="protein sequence ID" value="QL01p014299:mrna"/>
    <property type="gene ID" value="QL01p014299"/>
</dbReference>
<feature type="domain" description="Exostosin GT47" evidence="7">
    <location>
        <begin position="27"/>
        <end position="104"/>
    </location>
</feature>
<dbReference type="Proteomes" id="UP000594261">
    <property type="component" value="Chromosome 1"/>
</dbReference>
<evidence type="ECO:0000259" key="7">
    <source>
        <dbReference type="Pfam" id="PF03016"/>
    </source>
</evidence>
<dbReference type="EnsemblPlants" id="QL01p014299:mrna">
    <property type="protein sequence ID" value="QL01p014299:mrna"/>
    <property type="gene ID" value="QL01p014299"/>
</dbReference>
<dbReference type="InterPro" id="IPR040911">
    <property type="entry name" value="Exostosin_GT47"/>
</dbReference>
<dbReference type="GO" id="GO:0016757">
    <property type="term" value="F:glycosyltransferase activity"/>
    <property type="evidence" value="ECO:0007669"/>
    <property type="project" value="UniProtKB-KW"/>
</dbReference>
<keyword evidence="4" id="KW-0735">Signal-anchor</keyword>
<dbReference type="EMBL" id="LRBV02000001">
    <property type="status" value="NOT_ANNOTATED_CDS"/>
    <property type="molecule type" value="Genomic_DNA"/>
</dbReference>
<sequence>MSSTILASLALYKSTNASHLQQSTNDQDLKIFVHDLPPNYNTDWLSNEKRTKHLFASEVAIHRALLNSDVRTFDPYEAHFFFVPVYVSCNFSTINGWEPLVTPRLQSPQPSNSSHQSTHFGIEPKAPTTYSSLPPTAELVSTP</sequence>
<dbReference type="GO" id="GO:0010417">
    <property type="term" value="P:glucuronoxylan biosynthetic process"/>
    <property type="evidence" value="ECO:0007669"/>
    <property type="project" value="TreeGrafter"/>
</dbReference>
<keyword evidence="4" id="KW-0812">Transmembrane</keyword>
<comment type="similarity">
    <text evidence="2">Belongs to the glycosyltransferase 47 family.</text>
</comment>
<dbReference type="InterPro" id="IPR004263">
    <property type="entry name" value="Exostosin"/>
</dbReference>
<keyword evidence="3" id="KW-0808">Transferase</keyword>
<name>A0A7N2KMF2_QUELO</name>
<feature type="compositionally biased region" description="Polar residues" evidence="6">
    <location>
        <begin position="128"/>
        <end position="143"/>
    </location>
</feature>
<dbReference type="Pfam" id="PF03016">
    <property type="entry name" value="Exostosin_GT47"/>
    <property type="match status" value="1"/>
</dbReference>
<evidence type="ECO:0000313" key="8">
    <source>
        <dbReference type="EnsemblPlants" id="QL01p014299:mrna"/>
    </source>
</evidence>
<evidence type="ECO:0000256" key="3">
    <source>
        <dbReference type="ARBA" id="ARBA00022676"/>
    </source>
</evidence>
<evidence type="ECO:0000256" key="2">
    <source>
        <dbReference type="ARBA" id="ARBA00010271"/>
    </source>
</evidence>
<evidence type="ECO:0000256" key="5">
    <source>
        <dbReference type="ARBA" id="ARBA00023034"/>
    </source>
</evidence>
<dbReference type="AlphaFoldDB" id="A0A7N2KMF2"/>
<reference evidence="8" key="2">
    <citation type="submission" date="2021-01" db="UniProtKB">
        <authorList>
            <consortium name="EnsemblPlants"/>
        </authorList>
    </citation>
    <scope>IDENTIFICATION</scope>
</reference>
<evidence type="ECO:0000256" key="1">
    <source>
        <dbReference type="ARBA" id="ARBA00004323"/>
    </source>
</evidence>
<feature type="compositionally biased region" description="Low complexity" evidence="6">
    <location>
        <begin position="106"/>
        <end position="117"/>
    </location>
</feature>
<keyword evidence="3" id="KW-0328">Glycosyltransferase</keyword>
<reference evidence="8 9" key="1">
    <citation type="journal article" date="2016" name="G3 (Bethesda)">
        <title>First Draft Assembly and Annotation of the Genome of a California Endemic Oak Quercus lobata Nee (Fagaceae).</title>
        <authorList>
            <person name="Sork V.L."/>
            <person name="Fitz-Gibbon S.T."/>
            <person name="Puiu D."/>
            <person name="Crepeau M."/>
            <person name="Gugger P.F."/>
            <person name="Sherman R."/>
            <person name="Stevens K."/>
            <person name="Langley C.H."/>
            <person name="Pellegrini M."/>
            <person name="Salzberg S.L."/>
        </authorList>
    </citation>
    <scope>NUCLEOTIDE SEQUENCE [LARGE SCALE GENOMIC DNA]</scope>
    <source>
        <strain evidence="8 9">cv. SW786</strain>
    </source>
</reference>
<comment type="subcellular location">
    <subcellularLocation>
        <location evidence="1">Golgi apparatus membrane</location>
        <topology evidence="1">Single-pass type II membrane protein</topology>
    </subcellularLocation>
</comment>
<feature type="region of interest" description="Disordered" evidence="6">
    <location>
        <begin position="102"/>
        <end position="143"/>
    </location>
</feature>